<proteinExistence type="predicted"/>
<keyword evidence="3" id="KW-1185">Reference proteome</keyword>
<dbReference type="GO" id="GO:0031146">
    <property type="term" value="P:SCF-dependent proteasomal ubiquitin-dependent protein catabolic process"/>
    <property type="evidence" value="ECO:0007669"/>
    <property type="project" value="TreeGrafter"/>
</dbReference>
<dbReference type="Gene3D" id="1.20.1280.50">
    <property type="match status" value="1"/>
</dbReference>
<evidence type="ECO:0008006" key="4">
    <source>
        <dbReference type="Google" id="ProtNLM"/>
    </source>
</evidence>
<organism evidence="2 3">
    <name type="scientific">Phascolomyces articulosus</name>
    <dbReference type="NCBI Taxonomy" id="60185"/>
    <lineage>
        <taxon>Eukaryota</taxon>
        <taxon>Fungi</taxon>
        <taxon>Fungi incertae sedis</taxon>
        <taxon>Mucoromycota</taxon>
        <taxon>Mucoromycotina</taxon>
        <taxon>Mucoromycetes</taxon>
        <taxon>Mucorales</taxon>
        <taxon>Lichtheimiaceae</taxon>
        <taxon>Phascolomyces</taxon>
    </lineage>
</organism>
<evidence type="ECO:0000313" key="3">
    <source>
        <dbReference type="Proteomes" id="UP001209540"/>
    </source>
</evidence>
<sequence length="698" mass="79396">MDNDTSITTDSNLESLREEQNILQKKMNLSPLSVTTGSVKEQETTYKTLTQEINEKLIKIKAKRRDFKGYLEVAKLYSCQGNQQGAVELLEKGLCTITSKANAHVLRQQLDAIKAQRDRRIDFISQCPYEIVCNIVGYLDNHQVHFIHCIDVSQGWRSKLLSCSSMWHQLMINASYQTDHQGNNKLQQIIPLVNNHVEHLQIFPTTRENINQYIVTMLETYKFSNLKFLAVSDAEMLTHGVDFSRRINMALSFVGSTLTELQLCLRASFKVSLECIISTCRKLLILKLDIGDIKEIFINGIALPEDLTSTSLLHLELATSCSIPTVILEPILHHSPHLRYLVVNCLRWADLMCVLQDYCPKLEVISTCSIQHRWDAGQLMVKAAPTSSGIYRNQHPVAVPRKITEKDNDNSSGKLRYLVLDNITSAEYLRPRLEKCVDTLEKLSLAMVASGDNNSSFNNPRLPDDWRGLSCFSMNKLTDLHITNGTKGFYEHFPAIIQCFPALKSLCLEQEENDYIPGFGYRYGLENESTRNSVFNALIQAENNLSTLKLIRMNINCEGFERMLDYYGEMSVDIQQQDLRDILQSLTIIVNHDSVTAPRLRQISKIKSLRSLRIEADLNHQLISSEITEFAQLLASQEASLLSKLDLRNIPFTDDAARSIVKCKNLQSMSLYGFGARKGFTQRGRKLLAKHIKELSTY</sequence>
<evidence type="ECO:0000256" key="1">
    <source>
        <dbReference type="SAM" id="Coils"/>
    </source>
</evidence>
<dbReference type="AlphaFoldDB" id="A0AAD5KPT6"/>
<dbReference type="InterPro" id="IPR036047">
    <property type="entry name" value="F-box-like_dom_sf"/>
</dbReference>
<dbReference type="EMBL" id="JAIXMP010000001">
    <property type="protein sequence ID" value="KAI9278334.1"/>
    <property type="molecule type" value="Genomic_DNA"/>
</dbReference>
<reference evidence="2" key="1">
    <citation type="journal article" date="2022" name="IScience">
        <title>Evolution of zygomycete secretomes and the origins of terrestrial fungal ecologies.</title>
        <authorList>
            <person name="Chang Y."/>
            <person name="Wang Y."/>
            <person name="Mondo S."/>
            <person name="Ahrendt S."/>
            <person name="Andreopoulos W."/>
            <person name="Barry K."/>
            <person name="Beard J."/>
            <person name="Benny G.L."/>
            <person name="Blankenship S."/>
            <person name="Bonito G."/>
            <person name="Cuomo C."/>
            <person name="Desiro A."/>
            <person name="Gervers K.A."/>
            <person name="Hundley H."/>
            <person name="Kuo A."/>
            <person name="LaButti K."/>
            <person name="Lang B.F."/>
            <person name="Lipzen A."/>
            <person name="O'Donnell K."/>
            <person name="Pangilinan J."/>
            <person name="Reynolds N."/>
            <person name="Sandor L."/>
            <person name="Smith M.E."/>
            <person name="Tsang A."/>
            <person name="Grigoriev I.V."/>
            <person name="Stajich J.E."/>
            <person name="Spatafora J.W."/>
        </authorList>
    </citation>
    <scope>NUCLEOTIDE SEQUENCE</scope>
    <source>
        <strain evidence="2">RSA 2281</strain>
    </source>
</reference>
<keyword evidence="1" id="KW-0175">Coiled coil</keyword>
<dbReference type="InterPro" id="IPR032675">
    <property type="entry name" value="LRR_dom_sf"/>
</dbReference>
<accession>A0AAD5KPT6</accession>
<dbReference type="SUPFAM" id="SSF81383">
    <property type="entry name" value="F-box domain"/>
    <property type="match status" value="1"/>
</dbReference>
<dbReference type="GO" id="GO:0019005">
    <property type="term" value="C:SCF ubiquitin ligase complex"/>
    <property type="evidence" value="ECO:0007669"/>
    <property type="project" value="TreeGrafter"/>
</dbReference>
<dbReference type="PANTHER" id="PTHR13318">
    <property type="entry name" value="PARTNER OF PAIRED, ISOFORM B-RELATED"/>
    <property type="match status" value="1"/>
</dbReference>
<evidence type="ECO:0000313" key="2">
    <source>
        <dbReference type="EMBL" id="KAI9278334.1"/>
    </source>
</evidence>
<gene>
    <name evidence="2" type="ORF">BDA99DRAFT_531096</name>
</gene>
<comment type="caution">
    <text evidence="2">The sequence shown here is derived from an EMBL/GenBank/DDBJ whole genome shotgun (WGS) entry which is preliminary data.</text>
</comment>
<protein>
    <recommendedName>
        <fullName evidence="4">F-box domain-containing protein</fullName>
    </recommendedName>
</protein>
<dbReference type="Proteomes" id="UP001209540">
    <property type="component" value="Unassembled WGS sequence"/>
</dbReference>
<dbReference type="SUPFAM" id="SSF52047">
    <property type="entry name" value="RNI-like"/>
    <property type="match status" value="1"/>
</dbReference>
<dbReference type="Gene3D" id="3.80.10.10">
    <property type="entry name" value="Ribonuclease Inhibitor"/>
    <property type="match status" value="1"/>
</dbReference>
<feature type="coiled-coil region" evidence="1">
    <location>
        <begin position="39"/>
        <end position="66"/>
    </location>
</feature>
<name>A0AAD5KPT6_9FUNG</name>
<reference evidence="2" key="2">
    <citation type="submission" date="2023-02" db="EMBL/GenBank/DDBJ databases">
        <authorList>
            <consortium name="DOE Joint Genome Institute"/>
            <person name="Mondo S.J."/>
            <person name="Chang Y."/>
            <person name="Wang Y."/>
            <person name="Ahrendt S."/>
            <person name="Andreopoulos W."/>
            <person name="Barry K."/>
            <person name="Beard J."/>
            <person name="Benny G.L."/>
            <person name="Blankenship S."/>
            <person name="Bonito G."/>
            <person name="Cuomo C."/>
            <person name="Desiro A."/>
            <person name="Gervers K.A."/>
            <person name="Hundley H."/>
            <person name="Kuo A."/>
            <person name="LaButti K."/>
            <person name="Lang B.F."/>
            <person name="Lipzen A."/>
            <person name="O'Donnell K."/>
            <person name="Pangilinan J."/>
            <person name="Reynolds N."/>
            <person name="Sandor L."/>
            <person name="Smith M.W."/>
            <person name="Tsang A."/>
            <person name="Grigoriev I.V."/>
            <person name="Stajich J.E."/>
            <person name="Spatafora J.W."/>
        </authorList>
    </citation>
    <scope>NUCLEOTIDE SEQUENCE</scope>
    <source>
        <strain evidence="2">RSA 2281</strain>
    </source>
</reference>